<proteinExistence type="predicted"/>
<feature type="non-terminal residue" evidence="3">
    <location>
        <position position="1"/>
    </location>
</feature>
<feature type="region of interest" description="Disordered" evidence="2">
    <location>
        <begin position="76"/>
        <end position="111"/>
    </location>
</feature>
<name>A0A8T9BRT3_9HELO</name>
<keyword evidence="1" id="KW-0175">Coiled coil</keyword>
<keyword evidence="4" id="KW-1185">Reference proteome</keyword>
<feature type="compositionally biased region" description="Low complexity" evidence="2">
    <location>
        <begin position="76"/>
        <end position="88"/>
    </location>
</feature>
<dbReference type="Proteomes" id="UP000469558">
    <property type="component" value="Unassembled WGS sequence"/>
</dbReference>
<evidence type="ECO:0000313" key="3">
    <source>
        <dbReference type="EMBL" id="TVY52093.1"/>
    </source>
</evidence>
<evidence type="ECO:0000256" key="2">
    <source>
        <dbReference type="SAM" id="MobiDB-lite"/>
    </source>
</evidence>
<dbReference type="EMBL" id="QGMK01003629">
    <property type="protein sequence ID" value="TVY52093.1"/>
    <property type="molecule type" value="Genomic_DNA"/>
</dbReference>
<feature type="coiled-coil region" evidence="1">
    <location>
        <begin position="174"/>
        <end position="219"/>
    </location>
</feature>
<dbReference type="OrthoDB" id="5342758at2759"/>
<accession>A0A8T9BRT3</accession>
<sequence length="358" mass="40027">IQFAAPPPPIASSVLLERSQETKGVARKKEKWRPTALDGLESRERALQAEVQALLDAQSAGLVQGLGGDRISECGSVSGGSSTPTSHSIRARSESRSGGGGIVPVRQPKRRPVGLRGARRGLLRDMGELAVLKTEGLHILDDEIVRREDILQQVSTWESRIAGAREKLNSHNSHETGESELEREEAAVDNEIQEMEERLQQLRNRKRMLGQQREEAVNKREARLSSYRGALRETEAQVREFLKRPPVLARMSDEDGFYTLHHSRRTLGMAREWWEREAGTLRTKREETSKEKDALEEGAGMWQNAIEAVNTFEDELRAQMAGGEVGKELFRGQIKKMGDVIGVLGGILDQAQERGWNL</sequence>
<evidence type="ECO:0000256" key="1">
    <source>
        <dbReference type="SAM" id="Coils"/>
    </source>
</evidence>
<dbReference type="AlphaFoldDB" id="A0A8T9BRT3"/>
<organism evidence="3 4">
    <name type="scientific">Lachnellula suecica</name>
    <dbReference type="NCBI Taxonomy" id="602035"/>
    <lineage>
        <taxon>Eukaryota</taxon>
        <taxon>Fungi</taxon>
        <taxon>Dikarya</taxon>
        <taxon>Ascomycota</taxon>
        <taxon>Pezizomycotina</taxon>
        <taxon>Leotiomycetes</taxon>
        <taxon>Helotiales</taxon>
        <taxon>Lachnaceae</taxon>
        <taxon>Lachnellula</taxon>
    </lineage>
</organism>
<protein>
    <submittedName>
        <fullName evidence="3">Uncharacterized protein</fullName>
    </submittedName>
</protein>
<reference evidence="3 4" key="1">
    <citation type="submission" date="2018-05" db="EMBL/GenBank/DDBJ databases">
        <title>Genome sequencing and assembly of the regulated plant pathogen Lachnellula willkommii and related sister species for the development of diagnostic species identification markers.</title>
        <authorList>
            <person name="Giroux E."/>
            <person name="Bilodeau G."/>
        </authorList>
    </citation>
    <scope>NUCLEOTIDE SEQUENCE [LARGE SCALE GENOMIC DNA]</scope>
    <source>
        <strain evidence="3 4">CBS 268.59</strain>
    </source>
</reference>
<feature type="compositionally biased region" description="Pro residues" evidence="2">
    <location>
        <begin position="1"/>
        <end position="10"/>
    </location>
</feature>
<gene>
    <name evidence="3" type="ORF">LSUE1_G010389</name>
</gene>
<feature type="non-terminal residue" evidence="3">
    <location>
        <position position="358"/>
    </location>
</feature>
<evidence type="ECO:0000313" key="4">
    <source>
        <dbReference type="Proteomes" id="UP000469558"/>
    </source>
</evidence>
<feature type="region of interest" description="Disordered" evidence="2">
    <location>
        <begin position="1"/>
        <end position="37"/>
    </location>
</feature>
<comment type="caution">
    <text evidence="3">The sequence shown here is derived from an EMBL/GenBank/DDBJ whole genome shotgun (WGS) entry which is preliminary data.</text>
</comment>